<accession>A0A1I1L7M4</accession>
<dbReference type="Proteomes" id="UP000199690">
    <property type="component" value="Unassembled WGS sequence"/>
</dbReference>
<dbReference type="PANTHER" id="PTHR47691:SF3">
    <property type="entry name" value="HTH-TYPE TRANSCRIPTIONAL REGULATOR RV0890C-RELATED"/>
    <property type="match status" value="1"/>
</dbReference>
<dbReference type="AlphaFoldDB" id="A0A1H5UUI6"/>
<evidence type="ECO:0008006" key="5">
    <source>
        <dbReference type="Google" id="ProtNLM"/>
    </source>
</evidence>
<protein>
    <recommendedName>
        <fullName evidence="5">NB-ARC domain-containing protein</fullName>
    </recommendedName>
</protein>
<sequence>MTEDVGGDNRFDGEAENVVQARDIHGDVHFHAPESPNPPPKQVPLPSRFFTNNERQLAEIGEFLRPGADSGERPPGLVVVQGLPGSGKSETAYQWVHDHRDHYPDGAFYARLAAGTDEPGLVSEALHQFLVAVGYKTAELPAGLDARSNLFRSWSSGKKVVVVIDDAITAAQVVPLLPGEGNSAVLVTEARSLSALRVRAGAEFVPLDPLTDDAARLLVSRIVGGAKDLSGEADQVDRLIELCEGQTIALCVAAAELASSPERPVARLVRELSKEGQLLGRLSRDADLSVKAVFNTAVARLDAEARQLYAAFGQHPGAGEVSLAALAAAVGRDEDDVREVLDRLTSAHLIREVAEDRYFAYSLVREHARELGESAVRDRFTEYYVRRALAAGHAVRPNRGWLEALWPGFEPEPLDVAGAREWLATERANLRAVAKRLHEAGAEQLCQLAVALWPFQEQGKHVDDMDVINGYAADVAGHRGLTFAAGLALIQRGFAFQARGESDKAAELFAEGEEKARAISRDDLAATAVESLGISLRNQGDRHGARTALERNLEMADRLADPRRLALARMHLGSVAEAQRGEHLLDQALAEFASEPYNAAKTRMWRGRRRTEQQRYADAKADLGAALEYMTAHGHHFDRAQVLVGLGDNAFAAGDSEAAQKHFLEAATICRTRGFAELGEQVRVRLDQSSKDS</sequence>
<organism evidence="1 4">
    <name type="scientific">Saccharopolyspora kobensis</name>
    <dbReference type="NCBI Taxonomy" id="146035"/>
    <lineage>
        <taxon>Bacteria</taxon>
        <taxon>Bacillati</taxon>
        <taxon>Actinomycetota</taxon>
        <taxon>Actinomycetes</taxon>
        <taxon>Pseudonocardiales</taxon>
        <taxon>Pseudonocardiaceae</taxon>
        <taxon>Saccharopolyspora</taxon>
    </lineage>
</organism>
<gene>
    <name evidence="1" type="ORF">SAMN02982929_00657</name>
    <name evidence="2" type="ORF">SAMN05216506_1011414</name>
</gene>
<proteinExistence type="predicted"/>
<dbReference type="InterPro" id="IPR027417">
    <property type="entry name" value="P-loop_NTPase"/>
</dbReference>
<dbReference type="EMBL" id="FOME01000001">
    <property type="protein sequence ID" value="SFC69097.1"/>
    <property type="molecule type" value="Genomic_DNA"/>
</dbReference>
<dbReference type="SMR" id="A0A1H5UUI6"/>
<name>A0A1H5UUI6_9PSEU</name>
<evidence type="ECO:0000313" key="3">
    <source>
        <dbReference type="Proteomes" id="UP000199690"/>
    </source>
</evidence>
<reference evidence="1" key="2">
    <citation type="submission" date="2016-10" db="EMBL/GenBank/DDBJ databases">
        <authorList>
            <person name="de Groot N.N."/>
        </authorList>
    </citation>
    <scope>NUCLEOTIDE SEQUENCE [LARGE SCALE GENOMIC DNA]</scope>
    <source>
        <strain evidence="1">ATCC 20501</strain>
    </source>
</reference>
<accession>A0A1H5UUI6</accession>
<evidence type="ECO:0000313" key="4">
    <source>
        <dbReference type="Proteomes" id="UP000236729"/>
    </source>
</evidence>
<dbReference type="PANTHER" id="PTHR47691">
    <property type="entry name" value="REGULATOR-RELATED"/>
    <property type="match status" value="1"/>
</dbReference>
<dbReference type="SUPFAM" id="SSF52540">
    <property type="entry name" value="P-loop containing nucleoside triphosphate hydrolases"/>
    <property type="match status" value="1"/>
</dbReference>
<dbReference type="Gene3D" id="3.40.50.300">
    <property type="entry name" value="P-loop containing nucleotide triphosphate hydrolases"/>
    <property type="match status" value="1"/>
</dbReference>
<reference evidence="3 4" key="1">
    <citation type="submission" date="2016-10" db="EMBL/GenBank/DDBJ databases">
        <authorList>
            <person name="Varghese N."/>
            <person name="Submissions S."/>
        </authorList>
    </citation>
    <scope>NUCLEOTIDE SEQUENCE [LARGE SCALE GENOMIC DNA]</scope>
    <source>
        <strain evidence="4">ATCC 20501</strain>
        <strain evidence="2 3">CGMCC 4.3529</strain>
    </source>
</reference>
<dbReference type="SUPFAM" id="SSF48452">
    <property type="entry name" value="TPR-like"/>
    <property type="match status" value="1"/>
</dbReference>
<dbReference type="Gene3D" id="1.25.40.10">
    <property type="entry name" value="Tetratricopeptide repeat domain"/>
    <property type="match status" value="2"/>
</dbReference>
<dbReference type="InterPro" id="IPR011990">
    <property type="entry name" value="TPR-like_helical_dom_sf"/>
</dbReference>
<dbReference type="RefSeq" id="WP_093347393.1">
    <property type="nucleotide sequence ID" value="NZ_FNVB01000002.1"/>
</dbReference>
<evidence type="ECO:0000313" key="2">
    <source>
        <dbReference type="EMBL" id="SFC69097.1"/>
    </source>
</evidence>
<keyword evidence="3" id="KW-1185">Reference proteome</keyword>
<dbReference type="EMBL" id="FNVB01000002">
    <property type="protein sequence ID" value="SEF78630.1"/>
    <property type="molecule type" value="Genomic_DNA"/>
</dbReference>
<dbReference type="Proteomes" id="UP000236729">
    <property type="component" value="Unassembled WGS sequence"/>
</dbReference>
<evidence type="ECO:0000313" key="1">
    <source>
        <dbReference type="EMBL" id="SEF78630.1"/>
    </source>
</evidence>